<protein>
    <submittedName>
        <fullName evidence="2">Uncharacterized protein</fullName>
    </submittedName>
</protein>
<gene>
    <name evidence="2" type="ORF">MG293_019121</name>
</gene>
<organism evidence="2 3">
    <name type="scientific">Ovis ammon polii</name>
    <dbReference type="NCBI Taxonomy" id="230172"/>
    <lineage>
        <taxon>Eukaryota</taxon>
        <taxon>Metazoa</taxon>
        <taxon>Chordata</taxon>
        <taxon>Craniata</taxon>
        <taxon>Vertebrata</taxon>
        <taxon>Euteleostomi</taxon>
        <taxon>Mammalia</taxon>
        <taxon>Eutheria</taxon>
        <taxon>Laurasiatheria</taxon>
        <taxon>Artiodactyla</taxon>
        <taxon>Ruminantia</taxon>
        <taxon>Pecora</taxon>
        <taxon>Bovidae</taxon>
        <taxon>Caprinae</taxon>
        <taxon>Ovis</taxon>
    </lineage>
</organism>
<evidence type="ECO:0000313" key="3">
    <source>
        <dbReference type="Proteomes" id="UP001214576"/>
    </source>
</evidence>
<comment type="caution">
    <text evidence="2">The sequence shown here is derived from an EMBL/GenBank/DDBJ whole genome shotgun (WGS) entry which is preliminary data.</text>
</comment>
<keyword evidence="3" id="KW-1185">Reference proteome</keyword>
<feature type="compositionally biased region" description="Basic and acidic residues" evidence="1">
    <location>
        <begin position="18"/>
        <end position="30"/>
    </location>
</feature>
<dbReference type="Proteomes" id="UP001214576">
    <property type="component" value="Unassembled WGS sequence"/>
</dbReference>
<dbReference type="AlphaFoldDB" id="A0AAD4TP14"/>
<proteinExistence type="predicted"/>
<sequence length="78" mass="7946">MKDGCGDGSLAGVSEKAPGQRDEDLLHDWRGSSGSDVKSSAVPRHEAAAATTAAARPLQRGQIRVTAAPSPCASGLLF</sequence>
<feature type="region of interest" description="Disordered" evidence="1">
    <location>
        <begin position="1"/>
        <end position="55"/>
    </location>
</feature>
<dbReference type="EMBL" id="JAKZEL010000024">
    <property type="protein sequence ID" value="KAI4531263.1"/>
    <property type="molecule type" value="Genomic_DNA"/>
</dbReference>
<evidence type="ECO:0000313" key="2">
    <source>
        <dbReference type="EMBL" id="KAI4531263.1"/>
    </source>
</evidence>
<evidence type="ECO:0000256" key="1">
    <source>
        <dbReference type="SAM" id="MobiDB-lite"/>
    </source>
</evidence>
<accession>A0AAD4TP14</accession>
<reference evidence="2" key="1">
    <citation type="submission" date="2022-03" db="EMBL/GenBank/DDBJ databases">
        <title>Genomic analyses of argali, domestic sheep and their hybrids provide insights into chromosomal evolution, heterosis and genetic basis of agronomic traits.</title>
        <authorList>
            <person name="Li M."/>
        </authorList>
    </citation>
    <scope>NUCLEOTIDE SEQUENCE</scope>
    <source>
        <strain evidence="2">CAU-MHL-2022a</strain>
        <tissue evidence="2">Skin</tissue>
    </source>
</reference>
<name>A0AAD4TP14_OVIAM</name>